<dbReference type="EC" id="2.7.11.1" evidence="1"/>
<dbReference type="GO" id="GO:0005524">
    <property type="term" value="F:ATP binding"/>
    <property type="evidence" value="ECO:0007669"/>
    <property type="project" value="UniProtKB-KW"/>
</dbReference>
<reference evidence="4" key="1">
    <citation type="submission" date="2020-09" db="EMBL/GenBank/DDBJ databases">
        <title>Genome-Enabled Discovery of Anthraquinone Biosynthesis in Senna tora.</title>
        <authorList>
            <person name="Kang S.-H."/>
            <person name="Pandey R.P."/>
            <person name="Lee C.-M."/>
            <person name="Sim J.-S."/>
            <person name="Jeong J.-T."/>
            <person name="Choi B.-S."/>
            <person name="Jung M."/>
            <person name="Ginzburg D."/>
            <person name="Zhao K."/>
            <person name="Won S.Y."/>
            <person name="Oh T.-J."/>
            <person name="Yu Y."/>
            <person name="Kim N.-H."/>
            <person name="Lee O.R."/>
            <person name="Lee T.-H."/>
            <person name="Bashyal P."/>
            <person name="Kim T.-S."/>
            <person name="Lee W.-H."/>
            <person name="Kawkins C."/>
            <person name="Kim C.-K."/>
            <person name="Kim J.S."/>
            <person name="Ahn B.O."/>
            <person name="Rhee S.Y."/>
            <person name="Sohng J.K."/>
        </authorList>
    </citation>
    <scope>NUCLEOTIDE SEQUENCE</scope>
    <source>
        <tissue evidence="4">Leaf</tissue>
    </source>
</reference>
<dbReference type="Gene3D" id="1.25.10.10">
    <property type="entry name" value="Leucine-rich Repeat Variant"/>
    <property type="match status" value="5"/>
</dbReference>
<accession>A0A834XAV7</accession>
<dbReference type="OrthoDB" id="381190at2759"/>
<keyword evidence="1" id="KW-0808">Transferase</keyword>
<dbReference type="AlphaFoldDB" id="A0A834XAV7"/>
<dbReference type="GO" id="GO:0016242">
    <property type="term" value="P:negative regulation of macroautophagy"/>
    <property type="evidence" value="ECO:0007669"/>
    <property type="project" value="TreeGrafter"/>
</dbReference>
<name>A0A834XAV7_9FABA</name>
<protein>
    <recommendedName>
        <fullName evidence="1">Serine/threonine-protein kinase TOR</fullName>
        <ecNumber evidence="1">2.7.11.1</ecNumber>
    </recommendedName>
</protein>
<proteinExistence type="inferred from homology"/>
<dbReference type="PANTHER" id="PTHR11139:SF9">
    <property type="entry name" value="SERINE_THREONINE-PROTEIN KINASE MTOR"/>
    <property type="match status" value="1"/>
</dbReference>
<dbReference type="FunFam" id="1.25.10.10:FF:000265">
    <property type="entry name" value="Serine/threonine-protein kinase TOR"/>
    <property type="match status" value="1"/>
</dbReference>
<dbReference type="SMART" id="SM01346">
    <property type="entry name" value="DUF3385"/>
    <property type="match status" value="1"/>
</dbReference>
<comment type="catalytic activity">
    <reaction evidence="1">
        <text>L-threonyl-[protein] + ATP = O-phospho-L-threonyl-[protein] + ADP + H(+)</text>
        <dbReference type="Rhea" id="RHEA:46608"/>
        <dbReference type="Rhea" id="RHEA-COMP:11060"/>
        <dbReference type="Rhea" id="RHEA-COMP:11605"/>
        <dbReference type="ChEBI" id="CHEBI:15378"/>
        <dbReference type="ChEBI" id="CHEBI:30013"/>
        <dbReference type="ChEBI" id="CHEBI:30616"/>
        <dbReference type="ChEBI" id="CHEBI:61977"/>
        <dbReference type="ChEBI" id="CHEBI:456216"/>
        <dbReference type="EC" id="2.7.11.1"/>
    </reaction>
</comment>
<dbReference type="GO" id="GO:0031929">
    <property type="term" value="P:TOR signaling"/>
    <property type="evidence" value="ECO:0007669"/>
    <property type="project" value="TreeGrafter"/>
</dbReference>
<keyword evidence="1 4" id="KW-0418">Kinase</keyword>
<keyword evidence="1" id="KW-0067">ATP-binding</keyword>
<dbReference type="FunFam" id="1.25.10.10:FF:000802">
    <property type="entry name" value="Serine/threonine-protein kinase TOR"/>
    <property type="match status" value="1"/>
</dbReference>
<evidence type="ECO:0000259" key="3">
    <source>
        <dbReference type="SMART" id="SM01346"/>
    </source>
</evidence>
<dbReference type="GO" id="GO:0005634">
    <property type="term" value="C:nucleus"/>
    <property type="evidence" value="ECO:0007669"/>
    <property type="project" value="TreeGrafter"/>
</dbReference>
<dbReference type="FunFam" id="1.25.10.10:FF:000474">
    <property type="entry name" value="Serine/threonine-protein kinase TOR"/>
    <property type="match status" value="1"/>
</dbReference>
<dbReference type="InterPro" id="IPR024585">
    <property type="entry name" value="mTOR_dom"/>
</dbReference>
<organism evidence="4 5">
    <name type="scientific">Senna tora</name>
    <dbReference type="NCBI Taxonomy" id="362788"/>
    <lineage>
        <taxon>Eukaryota</taxon>
        <taxon>Viridiplantae</taxon>
        <taxon>Streptophyta</taxon>
        <taxon>Embryophyta</taxon>
        <taxon>Tracheophyta</taxon>
        <taxon>Spermatophyta</taxon>
        <taxon>Magnoliopsida</taxon>
        <taxon>eudicotyledons</taxon>
        <taxon>Gunneridae</taxon>
        <taxon>Pentapetalae</taxon>
        <taxon>rosids</taxon>
        <taxon>fabids</taxon>
        <taxon>Fabales</taxon>
        <taxon>Fabaceae</taxon>
        <taxon>Caesalpinioideae</taxon>
        <taxon>Cassia clade</taxon>
        <taxon>Senna</taxon>
    </lineage>
</organism>
<dbReference type="GO" id="GO:0004674">
    <property type="term" value="F:protein serine/threonine kinase activity"/>
    <property type="evidence" value="ECO:0007669"/>
    <property type="project" value="UniProtKB-KW"/>
</dbReference>
<dbReference type="InterPro" id="IPR050517">
    <property type="entry name" value="DDR_Repair_Kinase"/>
</dbReference>
<dbReference type="FunFam" id="1.25.10.10:FF:000284">
    <property type="entry name" value="Serine/threonine-protein kinase TOR"/>
    <property type="match status" value="1"/>
</dbReference>
<gene>
    <name evidence="4" type="ORF">G2W53_003007</name>
</gene>
<sequence length="1076" mass="119428">MATTSQSHRYCGPASVGPGGGSFDALNRILADLCTRGNPKEGASLALKKQLEEEARDLSGEAFSRFMDQLYDRISSLLESSDVAENLGALRAIDELIDVALGENASKVSRFSSYMRNVFDVKRDPEILVHASRVLGHLARAGGAMTADEVERQVKIALDWLKGNRVEYRRFAAVLILKEMAENASTVFNVHVPEFVDAIWVALRDPALPVRERAVEALRACLRVIEKRETRWRVQWYYRMFEATQDGLGKSAPVHSIHGSLLAVGELLRNTGEFMMSRYREVAEIVLRYLEHRDRLVRLSITSLLPRIAHFLRDRFVTNYLTICMNHILAVLKIPQDRDSGFIALGEMAGALDGELIHYLPTITTHLREAIAPRRTKPSLEALACVGSIAKAMGSAMEPHVRSLLDIMFSAGLSTVLVESLEQISSSIPSLLPTIQDRLLDSISMVLSKSHYPLGRPPASMSRGTMVNVTPQVSELTGPALVQLALQTLARFNFKGHDLLEFARESVVIYLDDEDGATRKDAALCCCKLVANSFSGIACAHFGSSRSSRSGGKRRRLVEELVEKLLISAVADADVTVRHSIFTSLHGDRGFDEYLAQADNLSAVFAALNDEDFDVREYAISVAGRLSEKNPAYVLPALRRHLIQLLTYLEHSADSKCKEESAKLLGCLIRNCERLILPYIAPIHKALVARLIDVNSNTGIISGVLVTVGDLARVGGFAMRQYIPELMPLIVDALLDGAAVAKREVAVVTLGQVIQSTGYVITPYNEYPQLLGLLLKLLNGELVWSTRREVLKVLGIMGALDPHEHKRNQLRLPGPHGEVTRPASDSGQHMQSMDEFPTDLWPSFASSEDYYSTVAINSLMRILRDPSLASYHLKVVGSLMFIFKSMGLGCVPYLPKVLPDLFHTVRTCEDSLKDFITWKLGTLVSIVRQHIRKYLQELLSLISELWSSFTLPAVVRPALGYPVLHLVEQLCLALNDEFRTYLPVILPGCIQVLSDAERCNDYTYVLDILHTLEVFGGTLDEHMHLLLPALIRLFKVDASVDIRRAAIKTLTRLIPRVQVTGHISSLVHHLKLVLDG</sequence>
<dbReference type="InterPro" id="IPR016024">
    <property type="entry name" value="ARM-type_fold"/>
</dbReference>
<dbReference type="Proteomes" id="UP000634136">
    <property type="component" value="Unassembled WGS sequence"/>
</dbReference>
<dbReference type="GO" id="GO:0031932">
    <property type="term" value="C:TORC2 complex"/>
    <property type="evidence" value="ECO:0007669"/>
    <property type="project" value="TreeGrafter"/>
</dbReference>
<dbReference type="Pfam" id="PF11865">
    <property type="entry name" value="mTOR_dom"/>
    <property type="match status" value="1"/>
</dbReference>
<evidence type="ECO:0000256" key="2">
    <source>
        <dbReference type="SAM" id="MobiDB-lite"/>
    </source>
</evidence>
<comment type="caution">
    <text evidence="4">The sequence shown here is derived from an EMBL/GenBank/DDBJ whole genome shotgun (WGS) entry which is preliminary data.</text>
</comment>
<dbReference type="GO" id="GO:0031931">
    <property type="term" value="C:TORC1 complex"/>
    <property type="evidence" value="ECO:0007669"/>
    <property type="project" value="TreeGrafter"/>
</dbReference>
<evidence type="ECO:0000313" key="4">
    <source>
        <dbReference type="EMBL" id="KAF7840709.1"/>
    </source>
</evidence>
<dbReference type="GO" id="GO:0005737">
    <property type="term" value="C:cytoplasm"/>
    <property type="evidence" value="ECO:0007669"/>
    <property type="project" value="TreeGrafter"/>
</dbReference>
<dbReference type="InterPro" id="IPR011989">
    <property type="entry name" value="ARM-like"/>
</dbReference>
<evidence type="ECO:0000256" key="1">
    <source>
        <dbReference type="RuleBase" id="RU364109"/>
    </source>
</evidence>
<dbReference type="PANTHER" id="PTHR11139">
    <property type="entry name" value="ATAXIA TELANGIECTASIA MUTATED ATM -RELATED"/>
    <property type="match status" value="1"/>
</dbReference>
<dbReference type="SUPFAM" id="SSF48371">
    <property type="entry name" value="ARM repeat"/>
    <property type="match status" value="1"/>
</dbReference>
<evidence type="ECO:0000313" key="5">
    <source>
        <dbReference type="Proteomes" id="UP000634136"/>
    </source>
</evidence>
<keyword evidence="1" id="KW-0723">Serine/threonine-protein kinase</keyword>
<feature type="region of interest" description="Disordered" evidence="2">
    <location>
        <begin position="807"/>
        <end position="828"/>
    </location>
</feature>
<keyword evidence="1" id="KW-0547">Nucleotide-binding</keyword>
<dbReference type="EMBL" id="JAAIUW010000002">
    <property type="protein sequence ID" value="KAF7840709.1"/>
    <property type="molecule type" value="Genomic_DNA"/>
</dbReference>
<comment type="similarity">
    <text evidence="1">Belongs to the PI3/PI4-kinase family.</text>
</comment>
<feature type="domain" description="Serine/threonine-protein kinase mTOR" evidence="3">
    <location>
        <begin position="760"/>
        <end position="928"/>
    </location>
</feature>
<keyword evidence="5" id="KW-1185">Reference proteome</keyword>